<feature type="transmembrane region" description="Helical" evidence="2">
    <location>
        <begin position="176"/>
        <end position="197"/>
    </location>
</feature>
<accession>A0ABS4T057</accession>
<dbReference type="EMBL" id="JAGINX010000001">
    <property type="protein sequence ID" value="MBP2317839.1"/>
    <property type="molecule type" value="Genomic_DNA"/>
</dbReference>
<sequence>MRFISPIIAFVLGLAALGTGIGQLTAWAPETTTVVESDAAEGEAPLTVITEDVVDPGSGRETFTIEADGEYTVALARLHDIESWVDDAAHLRVDGVVEDGEGGGSWDVEFVDGESEVPNPADSDMWVAAETTEGALDYQWAAPDESGEWALMLFRDGSEPAPAQFSTEITQEEDTAMPVILIVLGALAILVAIVLFYRALALGRAERAGRSRIAESDQTADSEQTAAAGSVAAGSGVAGDESAAPEGEAAQQSTASVDPAAESAEDAPETEVESDEAEEEVGDGVGGQAHVDDQAQSDEGAGSVGQPDEPTEDETTEDEPAEDETTVIPAAAQEDDVTGDADESGGDEVTGEDEAPGEDEGDQRGGWKRSSVATVAAVAIALSPSLMTAQQEEDQPQQQEGEDDADESDGETPEADEEISEEDGTPGEAPETQDYSVLVDSQLESIVEDIAEVVAEGDEAGDAELLEDRVGGNALDVRELSYRNSEISDNAEPEPIGTEILSAAVTSEQGFPRQALVITQHEDAELPQVLMLEQESARENYKLTQAVTMDPSAEFPGLSAEDGGVGAVSPSSETARFPADLAMERTAVFLNNADYYFGMHVRESAYIEDLQSYQQEVRDSAPDVTVSYTRPLNDAAALRLPDGSVLAVGSFDATEQLRPDEPGAAINFGEEGLLNELAGTSSTTADTDILSRESLILHIPAEEDEQITVLGVDYIVSDVNIHE</sequence>
<keyword evidence="4" id="KW-1185">Reference proteome</keyword>
<evidence type="ECO:0000256" key="1">
    <source>
        <dbReference type="SAM" id="MobiDB-lite"/>
    </source>
</evidence>
<protein>
    <submittedName>
        <fullName evidence="3">Uncharacterized protein</fullName>
    </submittedName>
</protein>
<feature type="compositionally biased region" description="Polar residues" evidence="1">
    <location>
        <begin position="216"/>
        <end position="225"/>
    </location>
</feature>
<evidence type="ECO:0000256" key="2">
    <source>
        <dbReference type="SAM" id="Phobius"/>
    </source>
</evidence>
<evidence type="ECO:0000313" key="3">
    <source>
        <dbReference type="EMBL" id="MBP2317839.1"/>
    </source>
</evidence>
<organism evidence="3 4">
    <name type="scientific">Nesterenkonia lacusekhoensis</name>
    <dbReference type="NCBI Taxonomy" id="150832"/>
    <lineage>
        <taxon>Bacteria</taxon>
        <taxon>Bacillati</taxon>
        <taxon>Actinomycetota</taxon>
        <taxon>Actinomycetes</taxon>
        <taxon>Micrococcales</taxon>
        <taxon>Micrococcaceae</taxon>
        <taxon>Nesterenkonia</taxon>
    </lineage>
</organism>
<feature type="compositionally biased region" description="Acidic residues" evidence="1">
    <location>
        <begin position="309"/>
        <end position="325"/>
    </location>
</feature>
<keyword evidence="2" id="KW-0472">Membrane</keyword>
<feature type="region of interest" description="Disordered" evidence="1">
    <location>
        <begin position="208"/>
        <end position="370"/>
    </location>
</feature>
<name>A0ABS4T057_9MICC</name>
<dbReference type="RefSeq" id="WP_210048126.1">
    <property type="nucleotide sequence ID" value="NZ_JAGINX010000001.1"/>
</dbReference>
<keyword evidence="2" id="KW-0812">Transmembrane</keyword>
<gene>
    <name evidence="3" type="ORF">JOF45_000858</name>
</gene>
<comment type="caution">
    <text evidence="3">The sequence shown here is derived from an EMBL/GenBank/DDBJ whole genome shotgun (WGS) entry which is preliminary data.</text>
</comment>
<feature type="compositionally biased region" description="Acidic residues" evidence="1">
    <location>
        <begin position="333"/>
        <end position="361"/>
    </location>
</feature>
<feature type="compositionally biased region" description="Low complexity" evidence="1">
    <location>
        <begin position="226"/>
        <end position="244"/>
    </location>
</feature>
<reference evidence="3 4" key="1">
    <citation type="submission" date="2021-03" db="EMBL/GenBank/DDBJ databases">
        <title>Sequencing the genomes of 1000 actinobacteria strains.</title>
        <authorList>
            <person name="Klenk H.-P."/>
        </authorList>
    </citation>
    <scope>NUCLEOTIDE SEQUENCE [LARGE SCALE GENOMIC DNA]</scope>
    <source>
        <strain evidence="3 4">DSM 12544</strain>
    </source>
</reference>
<dbReference type="Proteomes" id="UP001519331">
    <property type="component" value="Unassembled WGS sequence"/>
</dbReference>
<keyword evidence="2" id="KW-1133">Transmembrane helix</keyword>
<proteinExistence type="predicted"/>
<feature type="region of interest" description="Disordered" evidence="1">
    <location>
        <begin position="383"/>
        <end position="434"/>
    </location>
</feature>
<feature type="compositionally biased region" description="Acidic residues" evidence="1">
    <location>
        <begin position="391"/>
        <end position="425"/>
    </location>
</feature>
<feature type="compositionally biased region" description="Acidic residues" evidence="1">
    <location>
        <begin position="263"/>
        <end position="282"/>
    </location>
</feature>
<evidence type="ECO:0000313" key="4">
    <source>
        <dbReference type="Proteomes" id="UP001519331"/>
    </source>
</evidence>